<dbReference type="InterPro" id="IPR045864">
    <property type="entry name" value="aa-tRNA-synth_II/BPL/LPL"/>
</dbReference>
<dbReference type="PANTHER" id="PTHR42753">
    <property type="entry name" value="MITOCHONDRIAL RIBOSOME PROTEIN L39/PROLYL-TRNA LIGASE FAMILY MEMBER"/>
    <property type="match status" value="1"/>
</dbReference>
<feature type="domain" description="Anticodon-binding" evidence="2">
    <location>
        <begin position="168"/>
        <end position="259"/>
    </location>
</feature>
<dbReference type="GO" id="GO:0005829">
    <property type="term" value="C:cytosol"/>
    <property type="evidence" value="ECO:0007669"/>
    <property type="project" value="TreeGrafter"/>
</dbReference>
<proteinExistence type="predicted"/>
<evidence type="ECO:0000259" key="1">
    <source>
        <dbReference type="Pfam" id="PF00587"/>
    </source>
</evidence>
<evidence type="ECO:0000259" key="3">
    <source>
        <dbReference type="Pfam" id="PF04073"/>
    </source>
</evidence>
<dbReference type="GO" id="GO:0002161">
    <property type="term" value="F:aminoacyl-tRNA deacylase activity"/>
    <property type="evidence" value="ECO:0007669"/>
    <property type="project" value="InterPro"/>
</dbReference>
<dbReference type="GO" id="GO:0006433">
    <property type="term" value="P:prolyl-tRNA aminoacylation"/>
    <property type="evidence" value="ECO:0007669"/>
    <property type="project" value="TreeGrafter"/>
</dbReference>
<dbReference type="InterPro" id="IPR004154">
    <property type="entry name" value="Anticodon-bd"/>
</dbReference>
<dbReference type="Gene3D" id="3.90.960.10">
    <property type="entry name" value="YbaK/aminoacyl-tRNA synthetase-associated domain"/>
    <property type="match status" value="1"/>
</dbReference>
<dbReference type="PANTHER" id="PTHR42753:SF2">
    <property type="entry name" value="PROLINE--TRNA LIGASE"/>
    <property type="match status" value="1"/>
</dbReference>
<dbReference type="Pfam" id="PF04073">
    <property type="entry name" value="tRNA_edit"/>
    <property type="match status" value="1"/>
</dbReference>
<reference evidence="4" key="1">
    <citation type="submission" date="2018-05" db="EMBL/GenBank/DDBJ databases">
        <authorList>
            <person name="Lanie J.A."/>
            <person name="Ng W.-L."/>
            <person name="Kazmierczak K.M."/>
            <person name="Andrzejewski T.M."/>
            <person name="Davidsen T.M."/>
            <person name="Wayne K.J."/>
            <person name="Tettelin H."/>
            <person name="Glass J.I."/>
            <person name="Rusch D."/>
            <person name="Podicherti R."/>
            <person name="Tsui H.-C.T."/>
            <person name="Winkler M.E."/>
        </authorList>
    </citation>
    <scope>NUCLEOTIDE SEQUENCE</scope>
</reference>
<evidence type="ECO:0000313" key="4">
    <source>
        <dbReference type="EMBL" id="SVA52157.1"/>
    </source>
</evidence>
<dbReference type="InterPro" id="IPR036621">
    <property type="entry name" value="Anticodon-bd_dom_sf"/>
</dbReference>
<feature type="domain" description="YbaK/aminoacyl-tRNA synthetase-associated" evidence="3">
    <location>
        <begin position="2"/>
        <end position="67"/>
    </location>
</feature>
<dbReference type="InterPro" id="IPR050062">
    <property type="entry name" value="Pro-tRNA_synthetase"/>
</dbReference>
<dbReference type="GO" id="GO:0004827">
    <property type="term" value="F:proline-tRNA ligase activity"/>
    <property type="evidence" value="ECO:0007669"/>
    <property type="project" value="TreeGrafter"/>
</dbReference>
<dbReference type="InterPro" id="IPR036754">
    <property type="entry name" value="YbaK/aa-tRNA-synt-asso_dom_sf"/>
</dbReference>
<accession>A0A381WJL9</accession>
<dbReference type="InterPro" id="IPR007214">
    <property type="entry name" value="YbaK/aa-tRNA-synth-assoc-dom"/>
</dbReference>
<sequence length="266" mass="28652">VKLKNSLGVSDLKLASAEEVKAGGLVAGSASPIGLENIRIIVDDSVRLGSNFVAGGNREDYHVKNVNYPRDFQSHIEADIALAEAGHGCPKCDGVLQTQRGIEIGHVFKLGTSYSESMDANYSDVSGELNRIVMGCYGIGVGRVLAGAIEQLSDNKGIVFPQNIAPYKVIIIGLNTDKSEVVTVAEDLHEKLNNIGIETLYDDRQETAGVKFNDADLIGIPLRIVVSNRNLSTESLEIKIRTESEGRMIALENACDEIKGILETIN</sequence>
<feature type="domain" description="Aminoacyl-tRNA synthetase class II (G/ P/ S/T)" evidence="1">
    <location>
        <begin position="98"/>
        <end position="151"/>
    </location>
</feature>
<dbReference type="InterPro" id="IPR002314">
    <property type="entry name" value="aa-tRNA-synt_IIb"/>
</dbReference>
<dbReference type="Pfam" id="PF03129">
    <property type="entry name" value="HGTP_anticodon"/>
    <property type="match status" value="1"/>
</dbReference>
<name>A0A381WJL9_9ZZZZ</name>
<gene>
    <name evidence="4" type="ORF">METZ01_LOCUS105011</name>
</gene>
<dbReference type="Gene3D" id="3.40.50.800">
    <property type="entry name" value="Anticodon-binding domain"/>
    <property type="match status" value="1"/>
</dbReference>
<organism evidence="4">
    <name type="scientific">marine metagenome</name>
    <dbReference type="NCBI Taxonomy" id="408172"/>
    <lineage>
        <taxon>unclassified sequences</taxon>
        <taxon>metagenomes</taxon>
        <taxon>ecological metagenomes</taxon>
    </lineage>
</organism>
<dbReference type="EMBL" id="UINC01011879">
    <property type="protein sequence ID" value="SVA52157.1"/>
    <property type="molecule type" value="Genomic_DNA"/>
</dbReference>
<dbReference type="InterPro" id="IPR044140">
    <property type="entry name" value="ProRS_anticodon_short"/>
</dbReference>
<evidence type="ECO:0000259" key="2">
    <source>
        <dbReference type="Pfam" id="PF03129"/>
    </source>
</evidence>
<dbReference type="SUPFAM" id="SSF55681">
    <property type="entry name" value="Class II aaRS and biotin synthetases"/>
    <property type="match status" value="1"/>
</dbReference>
<dbReference type="CDD" id="cd00861">
    <property type="entry name" value="ProRS_anticodon_short"/>
    <property type="match status" value="1"/>
</dbReference>
<dbReference type="SUPFAM" id="SSF52954">
    <property type="entry name" value="Class II aaRS ABD-related"/>
    <property type="match status" value="1"/>
</dbReference>
<protein>
    <recommendedName>
        <fullName evidence="5">Proline--tRNA ligase</fullName>
    </recommendedName>
</protein>
<dbReference type="SUPFAM" id="SSF55826">
    <property type="entry name" value="YbaK/ProRS associated domain"/>
    <property type="match status" value="1"/>
</dbReference>
<evidence type="ECO:0008006" key="5">
    <source>
        <dbReference type="Google" id="ProtNLM"/>
    </source>
</evidence>
<dbReference type="AlphaFoldDB" id="A0A381WJL9"/>
<dbReference type="Pfam" id="PF00587">
    <property type="entry name" value="tRNA-synt_2b"/>
    <property type="match status" value="1"/>
</dbReference>
<dbReference type="GO" id="GO:0005524">
    <property type="term" value="F:ATP binding"/>
    <property type="evidence" value="ECO:0007669"/>
    <property type="project" value="InterPro"/>
</dbReference>
<dbReference type="Gene3D" id="3.30.930.10">
    <property type="entry name" value="Bira Bifunctional Protein, Domain 2"/>
    <property type="match status" value="1"/>
</dbReference>
<feature type="non-terminal residue" evidence="4">
    <location>
        <position position="1"/>
    </location>
</feature>